<protein>
    <submittedName>
        <fullName evidence="3">ATPase</fullName>
    </submittedName>
</protein>
<dbReference type="InterPro" id="IPR013538">
    <property type="entry name" value="ASHA1/2-like_C"/>
</dbReference>
<dbReference type="Proteomes" id="UP000291088">
    <property type="component" value="Unassembled WGS sequence"/>
</dbReference>
<reference evidence="3 4" key="1">
    <citation type="submission" date="2019-01" db="EMBL/GenBank/DDBJ databases">
        <authorList>
            <person name="Deng T."/>
        </authorList>
    </citation>
    <scope>NUCLEOTIDE SEQUENCE [LARGE SCALE GENOMIC DNA]</scope>
    <source>
        <strain evidence="3 4">F8825</strain>
    </source>
</reference>
<evidence type="ECO:0000256" key="1">
    <source>
        <dbReference type="ARBA" id="ARBA00006817"/>
    </source>
</evidence>
<evidence type="ECO:0000259" key="2">
    <source>
        <dbReference type="Pfam" id="PF08327"/>
    </source>
</evidence>
<dbReference type="Pfam" id="PF08327">
    <property type="entry name" value="AHSA1"/>
    <property type="match status" value="1"/>
</dbReference>
<dbReference type="OrthoDB" id="9805228at2"/>
<dbReference type="Gene3D" id="3.30.530.20">
    <property type="match status" value="1"/>
</dbReference>
<evidence type="ECO:0000313" key="4">
    <source>
        <dbReference type="Proteomes" id="UP000291088"/>
    </source>
</evidence>
<sequence length="158" mass="17556">MSDVLDPAKILRVERTVSAPRELVFEAFSDARHLDAWWGPNGFTNETHAMEFAVGGLWHYTMYGPDGKVWPNWIRYTEISPPSRIAYEHGAELGEAAHFSGIITFEDEGGKTRVSLILVFATKEARDATLEFGAVEGGNQTLAKLDAYVQRKARAAGR</sequence>
<dbReference type="EMBL" id="SDVB01000238">
    <property type="protein sequence ID" value="RYC11963.1"/>
    <property type="molecule type" value="Genomic_DNA"/>
</dbReference>
<organism evidence="3 4">
    <name type="scientific">Ciceribacter ferrooxidans</name>
    <dbReference type="NCBI Taxonomy" id="2509717"/>
    <lineage>
        <taxon>Bacteria</taxon>
        <taxon>Pseudomonadati</taxon>
        <taxon>Pseudomonadota</taxon>
        <taxon>Alphaproteobacteria</taxon>
        <taxon>Hyphomicrobiales</taxon>
        <taxon>Rhizobiaceae</taxon>
        <taxon>Ciceribacter</taxon>
    </lineage>
</organism>
<comment type="similarity">
    <text evidence="1">Belongs to the AHA1 family.</text>
</comment>
<dbReference type="CDD" id="cd08894">
    <property type="entry name" value="SRPBCC_CalC_Aha1-like_1"/>
    <property type="match status" value="1"/>
</dbReference>
<dbReference type="InterPro" id="IPR023393">
    <property type="entry name" value="START-like_dom_sf"/>
</dbReference>
<comment type="caution">
    <text evidence="3">The sequence shown here is derived from an EMBL/GenBank/DDBJ whole genome shotgun (WGS) entry which is preliminary data.</text>
</comment>
<dbReference type="RefSeq" id="WP_129332394.1">
    <property type="nucleotide sequence ID" value="NZ_SDVB01000238.1"/>
</dbReference>
<feature type="domain" description="Activator of Hsp90 ATPase homologue 1/2-like C-terminal" evidence="2">
    <location>
        <begin position="19"/>
        <end position="149"/>
    </location>
</feature>
<accession>A0A4Q2T244</accession>
<name>A0A4Q2T244_9HYPH</name>
<dbReference type="SUPFAM" id="SSF55961">
    <property type="entry name" value="Bet v1-like"/>
    <property type="match status" value="1"/>
</dbReference>
<gene>
    <name evidence="3" type="ORF">EUU22_12920</name>
</gene>
<dbReference type="AlphaFoldDB" id="A0A4Q2T244"/>
<keyword evidence="4" id="KW-1185">Reference proteome</keyword>
<proteinExistence type="inferred from homology"/>
<evidence type="ECO:0000313" key="3">
    <source>
        <dbReference type="EMBL" id="RYC11963.1"/>
    </source>
</evidence>